<keyword evidence="1" id="KW-0802">TPR repeat</keyword>
<feature type="region of interest" description="Disordered" evidence="2">
    <location>
        <begin position="95"/>
        <end position="114"/>
    </location>
</feature>
<dbReference type="Pfam" id="PF14559">
    <property type="entry name" value="TPR_19"/>
    <property type="match status" value="1"/>
</dbReference>
<dbReference type="Gene3D" id="1.25.40.10">
    <property type="entry name" value="Tetratricopeptide repeat domain"/>
    <property type="match status" value="2"/>
</dbReference>
<sequence>MEGLSFSKTVYQHFPCHHSLSSPSSSSIFPRSLRVKASSPKTPALLRAGHLTCHSSPKAQELLFSLLKPAVLSLTAAAAVFLTRYSLPSLASVSNPTSIHPAPTAESETLSEDHESREKILEEHVLSYPNDVKSLQALVQLKVKNQKLGEAIAIVDQLIRLEPDDAELHLLKSHLHCYNGDTEKAREGFEEILSENPFLVEAYHGLVIVAANARDTRELDVVVDRVKGVMKRCEKEKKRSELRDFKLLLAQIRMIEGNYQEALKVYEEMVKEEPRDFRPYLCQGIVYVLMKKMDEAGKNFKQYRKLVPKNHPYAQLFENSLSGLSASLRMNSASEEVGSVKT</sequence>
<gene>
    <name evidence="3" type="ORF">HPP92_019458</name>
</gene>
<dbReference type="AlphaFoldDB" id="A0A835UHK8"/>
<name>A0A835UHK8_VANPL</name>
<dbReference type="PANTHER" id="PTHR26312">
    <property type="entry name" value="TETRATRICOPEPTIDE REPEAT PROTEIN 5"/>
    <property type="match status" value="1"/>
</dbReference>
<proteinExistence type="predicted"/>
<accession>A0A835UHK8</accession>
<dbReference type="SMART" id="SM00028">
    <property type="entry name" value="TPR"/>
    <property type="match status" value="4"/>
</dbReference>
<reference evidence="3 4" key="1">
    <citation type="journal article" date="2020" name="Nat. Food">
        <title>A phased Vanilla planifolia genome enables genetic improvement of flavour and production.</title>
        <authorList>
            <person name="Hasing T."/>
            <person name="Tang H."/>
            <person name="Brym M."/>
            <person name="Khazi F."/>
            <person name="Huang T."/>
            <person name="Chambers A.H."/>
        </authorList>
    </citation>
    <scope>NUCLEOTIDE SEQUENCE [LARGE SCALE GENOMIC DNA]</scope>
    <source>
        <tissue evidence="3">Leaf</tissue>
    </source>
</reference>
<dbReference type="SUPFAM" id="SSF48452">
    <property type="entry name" value="TPR-like"/>
    <property type="match status" value="1"/>
</dbReference>
<dbReference type="InterPro" id="IPR019734">
    <property type="entry name" value="TPR_rpt"/>
</dbReference>
<keyword evidence="4" id="KW-1185">Reference proteome</keyword>
<dbReference type="PROSITE" id="PS50005">
    <property type="entry name" value="TPR"/>
    <property type="match status" value="1"/>
</dbReference>
<dbReference type="EMBL" id="JADCNL010000010">
    <property type="protein sequence ID" value="KAG0463389.1"/>
    <property type="molecule type" value="Genomic_DNA"/>
</dbReference>
<dbReference type="Proteomes" id="UP000636800">
    <property type="component" value="Chromosome 10"/>
</dbReference>
<feature type="repeat" description="TPR" evidence="1">
    <location>
        <begin position="243"/>
        <end position="276"/>
    </location>
</feature>
<dbReference type="PANTHER" id="PTHR26312:SF67">
    <property type="entry name" value="PROTEIN SLOW GREEN 1, CHLOROPLASTIC"/>
    <property type="match status" value="1"/>
</dbReference>
<evidence type="ECO:0000256" key="2">
    <source>
        <dbReference type="SAM" id="MobiDB-lite"/>
    </source>
</evidence>
<protein>
    <recommendedName>
        <fullName evidence="5">Chloroplast lumen common family protein</fullName>
    </recommendedName>
</protein>
<evidence type="ECO:0000313" key="4">
    <source>
        <dbReference type="Proteomes" id="UP000636800"/>
    </source>
</evidence>
<evidence type="ECO:0000256" key="1">
    <source>
        <dbReference type="PROSITE-ProRule" id="PRU00339"/>
    </source>
</evidence>
<evidence type="ECO:0008006" key="5">
    <source>
        <dbReference type="Google" id="ProtNLM"/>
    </source>
</evidence>
<dbReference type="GO" id="GO:0009535">
    <property type="term" value="C:chloroplast thylakoid membrane"/>
    <property type="evidence" value="ECO:0007669"/>
    <property type="project" value="TreeGrafter"/>
</dbReference>
<comment type="caution">
    <text evidence="3">The sequence shown here is derived from an EMBL/GenBank/DDBJ whole genome shotgun (WGS) entry which is preliminary data.</text>
</comment>
<dbReference type="OrthoDB" id="663995at2759"/>
<dbReference type="InterPro" id="IPR011990">
    <property type="entry name" value="TPR-like_helical_dom_sf"/>
</dbReference>
<organism evidence="3 4">
    <name type="scientific">Vanilla planifolia</name>
    <name type="common">Vanilla</name>
    <dbReference type="NCBI Taxonomy" id="51239"/>
    <lineage>
        <taxon>Eukaryota</taxon>
        <taxon>Viridiplantae</taxon>
        <taxon>Streptophyta</taxon>
        <taxon>Embryophyta</taxon>
        <taxon>Tracheophyta</taxon>
        <taxon>Spermatophyta</taxon>
        <taxon>Magnoliopsida</taxon>
        <taxon>Liliopsida</taxon>
        <taxon>Asparagales</taxon>
        <taxon>Orchidaceae</taxon>
        <taxon>Vanilloideae</taxon>
        <taxon>Vanilleae</taxon>
        <taxon>Vanilla</taxon>
    </lineage>
</organism>
<evidence type="ECO:0000313" key="3">
    <source>
        <dbReference type="EMBL" id="KAG0463389.1"/>
    </source>
</evidence>